<gene>
    <name evidence="2" type="ORF">RCL2_002310300</name>
</gene>
<evidence type="ECO:0000256" key="1">
    <source>
        <dbReference type="SAM" id="Phobius"/>
    </source>
</evidence>
<sequence length="332" mass="39009">MTQIIKIPIIKGKINADFHNSLLNGYFTKEEFTTRLKSFNLIHKTHQEKYVNYILLPFLFPIFYIIIILTIFIIYHIHGQYLIGLIGVILPLIFIGCIILYRIIDTKYKEAIKREIKFLITTFNEYDYARHVHWRIIRELNDRKPTFSVIFLSKYEEFLTIDIVDNLYIYYNVSSRSNSIDLLNENLYIASPPPVYSLSFNSTFNLSNTTHNTTINIPENSQSIIIDQQSITNDNRRHVFPSFLSNIPPPPPPPTYQEALDGDRVLFVEGSNDQYYFGMGRSGSVIRGWLNKILKPVMKQRHHNHEKNNKIEPFLFIKKTNRYFAGKDLISF</sequence>
<keyword evidence="1" id="KW-0472">Membrane</keyword>
<keyword evidence="1" id="KW-1133">Transmembrane helix</keyword>
<dbReference type="OrthoDB" id="2436558at2759"/>
<reference evidence="2" key="1">
    <citation type="submission" date="2019-10" db="EMBL/GenBank/DDBJ databases">
        <title>Conservation and host-specific expression of non-tandemly repeated heterogenous ribosome RNA gene in arbuscular mycorrhizal fungi.</title>
        <authorList>
            <person name="Maeda T."/>
            <person name="Kobayashi Y."/>
            <person name="Nakagawa T."/>
            <person name="Ezawa T."/>
            <person name="Yamaguchi K."/>
            <person name="Bino T."/>
            <person name="Nishimoto Y."/>
            <person name="Shigenobu S."/>
            <person name="Kawaguchi M."/>
        </authorList>
    </citation>
    <scope>NUCLEOTIDE SEQUENCE</scope>
    <source>
        <strain evidence="2">HR1</strain>
    </source>
</reference>
<proteinExistence type="predicted"/>
<feature type="transmembrane region" description="Helical" evidence="1">
    <location>
        <begin position="81"/>
        <end position="104"/>
    </location>
</feature>
<comment type="caution">
    <text evidence="2">The sequence shown here is derived from an EMBL/GenBank/DDBJ whole genome shotgun (WGS) entry which is preliminary data.</text>
</comment>
<organism evidence="2 3">
    <name type="scientific">Rhizophagus clarus</name>
    <dbReference type="NCBI Taxonomy" id="94130"/>
    <lineage>
        <taxon>Eukaryota</taxon>
        <taxon>Fungi</taxon>
        <taxon>Fungi incertae sedis</taxon>
        <taxon>Mucoromycota</taxon>
        <taxon>Glomeromycotina</taxon>
        <taxon>Glomeromycetes</taxon>
        <taxon>Glomerales</taxon>
        <taxon>Glomeraceae</taxon>
        <taxon>Rhizophagus</taxon>
    </lineage>
</organism>
<protein>
    <submittedName>
        <fullName evidence="2">Uncharacterized protein</fullName>
    </submittedName>
</protein>
<evidence type="ECO:0000313" key="3">
    <source>
        <dbReference type="Proteomes" id="UP000615446"/>
    </source>
</evidence>
<name>A0A8H3M1Z3_9GLOM</name>
<accession>A0A8H3M1Z3</accession>
<keyword evidence="1" id="KW-0812">Transmembrane</keyword>
<feature type="transmembrane region" description="Helical" evidence="1">
    <location>
        <begin position="50"/>
        <end position="75"/>
    </location>
</feature>
<dbReference type="AlphaFoldDB" id="A0A8H3M1Z3"/>
<dbReference type="Proteomes" id="UP000615446">
    <property type="component" value="Unassembled WGS sequence"/>
</dbReference>
<evidence type="ECO:0000313" key="2">
    <source>
        <dbReference type="EMBL" id="GES96475.1"/>
    </source>
</evidence>
<dbReference type="EMBL" id="BLAL01000252">
    <property type="protein sequence ID" value="GES96475.1"/>
    <property type="molecule type" value="Genomic_DNA"/>
</dbReference>